<gene>
    <name evidence="1" type="ORF">QPL79_05200</name>
</gene>
<sequence>MAKSFVDVLNTLDFLPRYSNVFRARLQYMDLAFLVGRYYIAIHSILYPVAIDSDEFPTQRVFLEPVTTIYIQENRVLAYVRHDGRLDVLSGNEFGRAPVISLSENENLLALAATAIADKVIASPSEKNILRVLPSNLRTYVEIAMESLRTGSSNVLGKTIQKQDAEAFGKKLLEYILWIGKANYDVVKEVDYVFGVTMRTLRIKHQSFDVEIKSYSKTGFVEALNVIEKLLSINIVSSIIRNVERSFKILTTASNLL</sequence>
<evidence type="ECO:0000313" key="1">
    <source>
        <dbReference type="EMBL" id="MDK6028753.1"/>
    </source>
</evidence>
<protein>
    <submittedName>
        <fullName evidence="1">Uncharacterized protein</fullName>
    </submittedName>
</protein>
<comment type="caution">
    <text evidence="1">The sequence shown here is derived from an EMBL/GenBank/DDBJ whole genome shotgun (WGS) entry which is preliminary data.</text>
</comment>
<name>A0ABD4Z758_9CREN</name>
<accession>A0ABD4Z758</accession>
<organism evidence="1 2">
    <name type="scientific">Ignisphaera cupida</name>
    <dbReference type="NCBI Taxonomy" id="3050454"/>
    <lineage>
        <taxon>Archaea</taxon>
        <taxon>Thermoproteota</taxon>
        <taxon>Thermoprotei</taxon>
        <taxon>Desulfurococcales</taxon>
        <taxon>Desulfurococcaceae</taxon>
        <taxon>Ignisphaera</taxon>
    </lineage>
</organism>
<dbReference type="EMBL" id="JASNVW010000002">
    <property type="protein sequence ID" value="MDK6028753.1"/>
    <property type="molecule type" value="Genomic_DNA"/>
</dbReference>
<dbReference type="RefSeq" id="WP_285273727.1">
    <property type="nucleotide sequence ID" value="NZ_JASNVW010000002.1"/>
</dbReference>
<dbReference type="Proteomes" id="UP001529235">
    <property type="component" value="Unassembled WGS sequence"/>
</dbReference>
<keyword evidence="2" id="KW-1185">Reference proteome</keyword>
<evidence type="ECO:0000313" key="2">
    <source>
        <dbReference type="Proteomes" id="UP001529235"/>
    </source>
</evidence>
<reference evidence="1 2" key="1">
    <citation type="submission" date="2023-05" db="EMBL/GenBank/DDBJ databases">
        <title>A new hyperthermophilic archaea 'Ignisphaera cupida' sp. nov. and description of the family 'Ignisphaeraceae' fam. nov.</title>
        <authorList>
            <person name="Podosokorskaya O.A."/>
            <person name="Elcheninov A.G."/>
            <person name="Klukina A."/>
            <person name="Merkel A.Y."/>
        </authorList>
    </citation>
    <scope>NUCLEOTIDE SEQUENCE [LARGE SCALE GENOMIC DNA]</scope>
    <source>
        <strain evidence="1 2">4213-co</strain>
    </source>
</reference>
<dbReference type="AlphaFoldDB" id="A0ABD4Z758"/>
<proteinExistence type="predicted"/>